<reference evidence="1" key="2">
    <citation type="submission" date="2020-09" db="EMBL/GenBank/DDBJ databases">
        <authorList>
            <person name="Sun Q."/>
            <person name="Ohkuma M."/>
        </authorList>
    </citation>
    <scope>NUCLEOTIDE SEQUENCE</scope>
    <source>
        <strain evidence="1">JCM 4784</strain>
    </source>
</reference>
<gene>
    <name evidence="1" type="ORF">GCM10018785_50340</name>
</gene>
<accession>A0A919DRS2</accession>
<proteinExistence type="predicted"/>
<dbReference type="AlphaFoldDB" id="A0A919DRS2"/>
<name>A0A919DRS2_9ACTN</name>
<dbReference type="EMBL" id="BNBT01000091">
    <property type="protein sequence ID" value="GHE75956.1"/>
    <property type="molecule type" value="Genomic_DNA"/>
</dbReference>
<organism evidence="1 2">
    <name type="scientific">Streptomyces longispororuber</name>
    <dbReference type="NCBI Taxonomy" id="68230"/>
    <lineage>
        <taxon>Bacteria</taxon>
        <taxon>Bacillati</taxon>
        <taxon>Actinomycetota</taxon>
        <taxon>Actinomycetes</taxon>
        <taxon>Kitasatosporales</taxon>
        <taxon>Streptomycetaceae</taxon>
        <taxon>Streptomyces</taxon>
    </lineage>
</organism>
<dbReference type="RefSeq" id="WP_190138310.1">
    <property type="nucleotide sequence ID" value="NZ_BNBT01000091.1"/>
</dbReference>
<evidence type="ECO:0000313" key="2">
    <source>
        <dbReference type="Proteomes" id="UP000608024"/>
    </source>
</evidence>
<evidence type="ECO:0000313" key="1">
    <source>
        <dbReference type="EMBL" id="GHE75956.1"/>
    </source>
</evidence>
<protein>
    <submittedName>
        <fullName evidence="1">Uncharacterized protein</fullName>
    </submittedName>
</protein>
<keyword evidence="2" id="KW-1185">Reference proteome</keyword>
<reference evidence="1" key="1">
    <citation type="journal article" date="2014" name="Int. J. Syst. Evol. Microbiol.">
        <title>Complete genome sequence of Corynebacterium casei LMG S-19264T (=DSM 44701T), isolated from a smear-ripened cheese.</title>
        <authorList>
            <consortium name="US DOE Joint Genome Institute (JGI-PGF)"/>
            <person name="Walter F."/>
            <person name="Albersmeier A."/>
            <person name="Kalinowski J."/>
            <person name="Ruckert C."/>
        </authorList>
    </citation>
    <scope>NUCLEOTIDE SEQUENCE</scope>
    <source>
        <strain evidence="1">JCM 4784</strain>
    </source>
</reference>
<dbReference type="Proteomes" id="UP000608024">
    <property type="component" value="Unassembled WGS sequence"/>
</dbReference>
<comment type="caution">
    <text evidence="1">The sequence shown here is derived from an EMBL/GenBank/DDBJ whole genome shotgun (WGS) entry which is preliminary data.</text>
</comment>
<sequence length="126" mass="13498">MSQLQQSHLSSLLGMVTALTEQARANHAKGVEADPVHLAVYSGFLIETGTSIRWLLEPALLEQAAEAVHRQAPAASPARADVAARLLATLWSSCLLAGVDTEDWDREAPELPGICVRMAALVTSER</sequence>